<keyword evidence="2" id="KW-1185">Reference proteome</keyword>
<comment type="caution">
    <text evidence="1">The sequence shown here is derived from an EMBL/GenBank/DDBJ whole genome shotgun (WGS) entry which is preliminary data.</text>
</comment>
<protein>
    <submittedName>
        <fullName evidence="1">Uncharacterized protein</fullName>
    </submittedName>
</protein>
<dbReference type="AlphaFoldDB" id="A0A9D4RG40"/>
<organism evidence="1 2">
    <name type="scientific">Dreissena polymorpha</name>
    <name type="common">Zebra mussel</name>
    <name type="synonym">Mytilus polymorpha</name>
    <dbReference type="NCBI Taxonomy" id="45954"/>
    <lineage>
        <taxon>Eukaryota</taxon>
        <taxon>Metazoa</taxon>
        <taxon>Spiralia</taxon>
        <taxon>Lophotrochozoa</taxon>
        <taxon>Mollusca</taxon>
        <taxon>Bivalvia</taxon>
        <taxon>Autobranchia</taxon>
        <taxon>Heteroconchia</taxon>
        <taxon>Euheterodonta</taxon>
        <taxon>Imparidentia</taxon>
        <taxon>Neoheterodontei</taxon>
        <taxon>Myida</taxon>
        <taxon>Dreissenoidea</taxon>
        <taxon>Dreissenidae</taxon>
        <taxon>Dreissena</taxon>
    </lineage>
</organism>
<evidence type="ECO:0000313" key="2">
    <source>
        <dbReference type="Proteomes" id="UP000828390"/>
    </source>
</evidence>
<dbReference type="Proteomes" id="UP000828390">
    <property type="component" value="Unassembled WGS sequence"/>
</dbReference>
<sequence length="130" mass="14687">MVDIERQWEAITETSFNTLPVDEQLYILINSWPTLKTLLKTHLSTVFHEFEKHCGRLLYGLDRTRQLLLVTNASQRPPRTKHTQKLKKGIIIPCQRRSDIVLALSGCPSVRPAGTFVSGAISLKCFGGCH</sequence>
<name>A0A9D4RG40_DREPO</name>
<reference evidence="1" key="2">
    <citation type="submission" date="2020-11" db="EMBL/GenBank/DDBJ databases">
        <authorList>
            <person name="McCartney M.A."/>
            <person name="Auch B."/>
            <person name="Kono T."/>
            <person name="Mallez S."/>
            <person name="Becker A."/>
            <person name="Gohl D.M."/>
            <person name="Silverstein K.A.T."/>
            <person name="Koren S."/>
            <person name="Bechman K.B."/>
            <person name="Herman A."/>
            <person name="Abrahante J.E."/>
            <person name="Garbe J."/>
        </authorList>
    </citation>
    <scope>NUCLEOTIDE SEQUENCE</scope>
    <source>
        <strain evidence="1">Duluth1</strain>
        <tissue evidence="1">Whole animal</tissue>
    </source>
</reference>
<proteinExistence type="predicted"/>
<dbReference type="EMBL" id="JAIWYP010000002">
    <property type="protein sequence ID" value="KAH3866233.1"/>
    <property type="molecule type" value="Genomic_DNA"/>
</dbReference>
<evidence type="ECO:0000313" key="1">
    <source>
        <dbReference type="EMBL" id="KAH3866233.1"/>
    </source>
</evidence>
<accession>A0A9D4RG40</accession>
<gene>
    <name evidence="1" type="ORF">DPMN_029292</name>
</gene>
<reference evidence="1" key="1">
    <citation type="journal article" date="2019" name="bioRxiv">
        <title>The Genome of the Zebra Mussel, Dreissena polymorpha: A Resource for Invasive Species Research.</title>
        <authorList>
            <person name="McCartney M.A."/>
            <person name="Auch B."/>
            <person name="Kono T."/>
            <person name="Mallez S."/>
            <person name="Zhang Y."/>
            <person name="Obille A."/>
            <person name="Becker A."/>
            <person name="Abrahante J.E."/>
            <person name="Garbe J."/>
            <person name="Badalamenti J.P."/>
            <person name="Herman A."/>
            <person name="Mangelson H."/>
            <person name="Liachko I."/>
            <person name="Sullivan S."/>
            <person name="Sone E.D."/>
            <person name="Koren S."/>
            <person name="Silverstein K.A.T."/>
            <person name="Beckman K.B."/>
            <person name="Gohl D.M."/>
        </authorList>
    </citation>
    <scope>NUCLEOTIDE SEQUENCE</scope>
    <source>
        <strain evidence="1">Duluth1</strain>
        <tissue evidence="1">Whole animal</tissue>
    </source>
</reference>